<comment type="caution">
    <text evidence="12">The sequence shown here is derived from an EMBL/GenBank/DDBJ whole genome shotgun (WGS) entry which is preliminary data.</text>
</comment>
<keyword evidence="5" id="KW-0547">Nucleotide-binding</keyword>
<feature type="transmembrane region" description="Helical" evidence="10">
    <location>
        <begin position="115"/>
        <end position="139"/>
    </location>
</feature>
<dbReference type="InterPro" id="IPR036890">
    <property type="entry name" value="HATPase_C_sf"/>
</dbReference>
<dbReference type="InterPro" id="IPR050482">
    <property type="entry name" value="Sensor_HK_TwoCompSys"/>
</dbReference>
<keyword evidence="4" id="KW-0808">Transferase</keyword>
<evidence type="ECO:0000313" key="13">
    <source>
        <dbReference type="EMBL" id="NEW56992.1"/>
    </source>
</evidence>
<dbReference type="GO" id="GO:0000155">
    <property type="term" value="F:phosphorelay sensor kinase activity"/>
    <property type="evidence" value="ECO:0007669"/>
    <property type="project" value="InterPro"/>
</dbReference>
<evidence type="ECO:0000256" key="7">
    <source>
        <dbReference type="ARBA" id="ARBA00022840"/>
    </source>
</evidence>
<dbReference type="EMBL" id="JAAGUX010000024">
    <property type="protein sequence ID" value="NEW56992.1"/>
    <property type="molecule type" value="Genomic_DNA"/>
</dbReference>
<evidence type="ECO:0000256" key="4">
    <source>
        <dbReference type="ARBA" id="ARBA00022679"/>
    </source>
</evidence>
<comment type="catalytic activity">
    <reaction evidence="1">
        <text>ATP + protein L-histidine = ADP + protein N-phospho-L-histidine.</text>
        <dbReference type="EC" id="2.7.13.3"/>
    </reaction>
</comment>
<evidence type="ECO:0000256" key="6">
    <source>
        <dbReference type="ARBA" id="ARBA00022777"/>
    </source>
</evidence>
<keyword evidence="15" id="KW-1185">Reference proteome</keyword>
<dbReference type="GO" id="GO:0016020">
    <property type="term" value="C:membrane"/>
    <property type="evidence" value="ECO:0007669"/>
    <property type="project" value="InterPro"/>
</dbReference>
<reference evidence="14 15" key="1">
    <citation type="submission" date="2020-01" db="EMBL/GenBank/DDBJ databases">
        <title>Genetics and antimicrobial susceptibilities of Nocardia species isolated from the soil; a comparison with species isolated from humans.</title>
        <authorList>
            <person name="Carrasco G."/>
            <person name="Monzon S."/>
            <person name="Sansegundo M."/>
            <person name="Garcia E."/>
            <person name="Garrido N."/>
            <person name="Medina M.J."/>
            <person name="Villalon P."/>
            <person name="Ramirez-Arocha A.C."/>
            <person name="Jimenez P."/>
            <person name="Cuesta I."/>
            <person name="Valdezate S."/>
        </authorList>
    </citation>
    <scope>NUCLEOTIDE SEQUENCE [LARGE SCALE GENOMIC DNA]</scope>
    <source>
        <strain evidence="12 14">CNM20110639</strain>
        <strain evidence="13 15">CNM20110649</strain>
    </source>
</reference>
<proteinExistence type="predicted"/>
<dbReference type="GO" id="GO:0005524">
    <property type="term" value="F:ATP binding"/>
    <property type="evidence" value="ECO:0007669"/>
    <property type="project" value="UniProtKB-KW"/>
</dbReference>
<dbReference type="Proteomes" id="UP000470876">
    <property type="component" value="Unassembled WGS sequence"/>
</dbReference>
<dbReference type="SUPFAM" id="SSF55874">
    <property type="entry name" value="ATPase domain of HSP90 chaperone/DNA topoisomerase II/histidine kinase"/>
    <property type="match status" value="1"/>
</dbReference>
<dbReference type="RefSeq" id="WP_163825525.1">
    <property type="nucleotide sequence ID" value="NZ_JAAGUX010000024.1"/>
</dbReference>
<dbReference type="PANTHER" id="PTHR24421">
    <property type="entry name" value="NITRATE/NITRITE SENSOR PROTEIN NARX-RELATED"/>
    <property type="match status" value="1"/>
</dbReference>
<feature type="transmembrane region" description="Helical" evidence="10">
    <location>
        <begin position="51"/>
        <end position="72"/>
    </location>
</feature>
<evidence type="ECO:0000256" key="2">
    <source>
        <dbReference type="ARBA" id="ARBA00012438"/>
    </source>
</evidence>
<feature type="domain" description="Signal transduction histidine kinase subgroup 3 dimerisation and phosphoacceptor" evidence="11">
    <location>
        <begin position="224"/>
        <end position="289"/>
    </location>
</feature>
<dbReference type="Gene3D" id="1.20.5.1930">
    <property type="match status" value="1"/>
</dbReference>
<sequence>MSASSVTPPPGYAGPVTPFRESGRVRDRIVAFVRSPRAVFRRNLDELPYDYPPAVVISSDVAFLAIGIAACVQRHEYFPSVLPLLALLLLFKPLPLFAFLGIVPSPMQLGSTAMVATALYLIQPVPTDIAPFVLVISVGEVAAISSKRMSALYAALAIGLLVAFDLFGRVGWDANPQPLEGLPMYSLGILLGWMVGVMLQSQRRFLYQEREYQGIRAAQAAAEERRRIAREVHDVIAHSLSVTLLHLTAARHSLQTDRDVDEAVDALTDAERLGRQAMADIRRTVGLLDAGPTKHLAEPSAEDIGALVEDFARAGLPIDAEITGDLDAVSAAVGLALYRIGQESLANVAKHAPGATVRFHLTVDPATVTMLVANTLPERSLARVGAGMGLTGMRQRAEMLGGRMTAGPDGDGWSVEVRFPHTPTRHGVMCEWLAAGLPVRMERPGRPGRDVAFGPGATSQENR</sequence>
<dbReference type="PANTHER" id="PTHR24421:SF10">
    <property type="entry name" value="NITRATE_NITRITE SENSOR PROTEIN NARQ"/>
    <property type="match status" value="1"/>
</dbReference>
<keyword evidence="10" id="KW-1133">Transmembrane helix</keyword>
<dbReference type="EC" id="2.7.13.3" evidence="2"/>
<evidence type="ECO:0000256" key="10">
    <source>
        <dbReference type="SAM" id="Phobius"/>
    </source>
</evidence>
<evidence type="ECO:0000256" key="9">
    <source>
        <dbReference type="SAM" id="MobiDB-lite"/>
    </source>
</evidence>
<dbReference type="InterPro" id="IPR011712">
    <property type="entry name" value="Sig_transdc_His_kin_sub3_dim/P"/>
</dbReference>
<accession>A0A6P1DDC6</accession>
<dbReference type="Proteomes" id="UP000468928">
    <property type="component" value="Unassembled WGS sequence"/>
</dbReference>
<keyword evidence="8" id="KW-0902">Two-component regulatory system</keyword>
<keyword evidence="10" id="KW-0472">Membrane</keyword>
<feature type="transmembrane region" description="Helical" evidence="10">
    <location>
        <begin position="84"/>
        <end position="103"/>
    </location>
</feature>
<keyword evidence="6 12" id="KW-0418">Kinase</keyword>
<dbReference type="CDD" id="cd16917">
    <property type="entry name" value="HATPase_UhpB-NarQ-NarX-like"/>
    <property type="match status" value="1"/>
</dbReference>
<keyword evidence="7" id="KW-0067">ATP-binding</keyword>
<dbReference type="Pfam" id="PF07730">
    <property type="entry name" value="HisKA_3"/>
    <property type="match status" value="1"/>
</dbReference>
<evidence type="ECO:0000256" key="3">
    <source>
        <dbReference type="ARBA" id="ARBA00022553"/>
    </source>
</evidence>
<dbReference type="EMBL" id="JAAGUZ010000055">
    <property type="protein sequence ID" value="NEW46613.1"/>
    <property type="molecule type" value="Genomic_DNA"/>
</dbReference>
<evidence type="ECO:0000313" key="12">
    <source>
        <dbReference type="EMBL" id="NEW46613.1"/>
    </source>
</evidence>
<dbReference type="AlphaFoldDB" id="A0A6P1DDC6"/>
<dbReference type="Gene3D" id="3.30.565.10">
    <property type="entry name" value="Histidine kinase-like ATPase, C-terminal domain"/>
    <property type="match status" value="1"/>
</dbReference>
<evidence type="ECO:0000313" key="15">
    <source>
        <dbReference type="Proteomes" id="UP000470876"/>
    </source>
</evidence>
<keyword evidence="3" id="KW-0597">Phosphoprotein</keyword>
<keyword evidence="10" id="KW-0812">Transmembrane</keyword>
<organism evidence="12 14">
    <name type="scientific">Nocardia cyriacigeorgica</name>
    <dbReference type="NCBI Taxonomy" id="135487"/>
    <lineage>
        <taxon>Bacteria</taxon>
        <taxon>Bacillati</taxon>
        <taxon>Actinomycetota</taxon>
        <taxon>Actinomycetes</taxon>
        <taxon>Mycobacteriales</taxon>
        <taxon>Nocardiaceae</taxon>
        <taxon>Nocardia</taxon>
    </lineage>
</organism>
<evidence type="ECO:0000259" key="11">
    <source>
        <dbReference type="Pfam" id="PF07730"/>
    </source>
</evidence>
<protein>
    <recommendedName>
        <fullName evidence="2">histidine kinase</fullName>
        <ecNumber evidence="2">2.7.13.3</ecNumber>
    </recommendedName>
</protein>
<evidence type="ECO:0000313" key="14">
    <source>
        <dbReference type="Proteomes" id="UP000468928"/>
    </source>
</evidence>
<dbReference type="GO" id="GO:0046983">
    <property type="term" value="F:protein dimerization activity"/>
    <property type="evidence" value="ECO:0007669"/>
    <property type="project" value="InterPro"/>
</dbReference>
<evidence type="ECO:0000256" key="1">
    <source>
        <dbReference type="ARBA" id="ARBA00000085"/>
    </source>
</evidence>
<feature type="transmembrane region" description="Helical" evidence="10">
    <location>
        <begin position="182"/>
        <end position="200"/>
    </location>
</feature>
<name>A0A6P1DDC6_9NOCA</name>
<feature type="transmembrane region" description="Helical" evidence="10">
    <location>
        <begin position="151"/>
        <end position="170"/>
    </location>
</feature>
<feature type="region of interest" description="Disordered" evidence="9">
    <location>
        <begin position="443"/>
        <end position="463"/>
    </location>
</feature>
<evidence type="ECO:0000256" key="8">
    <source>
        <dbReference type="ARBA" id="ARBA00023012"/>
    </source>
</evidence>
<gene>
    <name evidence="12" type="ORF">GV789_19480</name>
    <name evidence="13" type="ORF">GV794_15195</name>
</gene>
<evidence type="ECO:0000256" key="5">
    <source>
        <dbReference type="ARBA" id="ARBA00022741"/>
    </source>
</evidence>